<dbReference type="InterPro" id="IPR010131">
    <property type="entry name" value="MdtP/NodT-like"/>
</dbReference>
<dbReference type="SUPFAM" id="SSF56954">
    <property type="entry name" value="Outer membrane efflux proteins (OEP)"/>
    <property type="match status" value="1"/>
</dbReference>
<comment type="subcellular location">
    <subcellularLocation>
        <location evidence="2">Cell membrane</location>
        <topology evidence="2">Lipid-anchor</topology>
    </subcellularLocation>
</comment>
<keyword evidence="2" id="KW-0564">Palmitate</keyword>
<keyword evidence="2" id="KW-0472">Membrane</keyword>
<protein>
    <submittedName>
        <fullName evidence="4">Efflux transporter, outer membrane factor (OMF) lipoprotein, NodT family</fullName>
    </submittedName>
</protein>
<dbReference type="Gene3D" id="2.20.200.10">
    <property type="entry name" value="Outer membrane efflux proteins (OEP)"/>
    <property type="match status" value="1"/>
</dbReference>
<dbReference type="PROSITE" id="PS51257">
    <property type="entry name" value="PROKAR_LIPOPROTEIN"/>
    <property type="match status" value="1"/>
</dbReference>
<evidence type="ECO:0000256" key="2">
    <source>
        <dbReference type="RuleBase" id="RU362097"/>
    </source>
</evidence>
<dbReference type="Gene3D" id="1.20.1600.10">
    <property type="entry name" value="Outer membrane efflux proteins (OEP)"/>
    <property type="match status" value="1"/>
</dbReference>
<evidence type="ECO:0000313" key="5">
    <source>
        <dbReference type="Proteomes" id="UP000199564"/>
    </source>
</evidence>
<dbReference type="GO" id="GO:0015562">
    <property type="term" value="F:efflux transmembrane transporter activity"/>
    <property type="evidence" value="ECO:0007669"/>
    <property type="project" value="InterPro"/>
</dbReference>
<dbReference type="PANTHER" id="PTHR30203:SF30">
    <property type="entry name" value="OUTER MEMBRANE PROTEIN-RELATED"/>
    <property type="match status" value="1"/>
</dbReference>
<evidence type="ECO:0000313" key="4">
    <source>
        <dbReference type="EMBL" id="SFN67391.1"/>
    </source>
</evidence>
<evidence type="ECO:0000256" key="1">
    <source>
        <dbReference type="ARBA" id="ARBA00007613"/>
    </source>
</evidence>
<name>A0A1I5AYF4_9BACT</name>
<dbReference type="NCBIfam" id="TIGR01845">
    <property type="entry name" value="outer_NodT"/>
    <property type="match status" value="1"/>
</dbReference>
<evidence type="ECO:0000256" key="3">
    <source>
        <dbReference type="SAM" id="Coils"/>
    </source>
</evidence>
<dbReference type="STRING" id="226506.SAMN04488519_101317"/>
<dbReference type="EMBL" id="FOVW01000001">
    <property type="protein sequence ID" value="SFN67391.1"/>
    <property type="molecule type" value="Genomic_DNA"/>
</dbReference>
<dbReference type="GO" id="GO:0005886">
    <property type="term" value="C:plasma membrane"/>
    <property type="evidence" value="ECO:0007669"/>
    <property type="project" value="UniProtKB-SubCell"/>
</dbReference>
<gene>
    <name evidence="4" type="ORF">SAMN04488519_101317</name>
</gene>
<dbReference type="Pfam" id="PF02321">
    <property type="entry name" value="OEP"/>
    <property type="match status" value="2"/>
</dbReference>
<keyword evidence="2 4" id="KW-0449">Lipoprotein</keyword>
<dbReference type="PANTHER" id="PTHR30203">
    <property type="entry name" value="OUTER MEMBRANE CATION EFFLUX PROTEIN"/>
    <property type="match status" value="1"/>
</dbReference>
<dbReference type="AlphaFoldDB" id="A0A1I5AYF4"/>
<proteinExistence type="inferred from homology"/>
<accession>A0A1I5AYF4</accession>
<keyword evidence="2" id="KW-1134">Transmembrane beta strand</keyword>
<comment type="similarity">
    <text evidence="1 2">Belongs to the outer membrane factor (OMF) (TC 1.B.17) family.</text>
</comment>
<dbReference type="InterPro" id="IPR003423">
    <property type="entry name" value="OMP_efflux"/>
</dbReference>
<organism evidence="4 5">
    <name type="scientific">Algoriphagus ornithinivorans</name>
    <dbReference type="NCBI Taxonomy" id="226506"/>
    <lineage>
        <taxon>Bacteria</taxon>
        <taxon>Pseudomonadati</taxon>
        <taxon>Bacteroidota</taxon>
        <taxon>Cytophagia</taxon>
        <taxon>Cytophagales</taxon>
        <taxon>Cyclobacteriaceae</taxon>
        <taxon>Algoriphagus</taxon>
    </lineage>
</organism>
<sequence length="480" mass="54007">MSIMKKSNFIQLWAVVFVLLLSFACKVPEAALRQENKELPLAYNASGDSINSAQIPWRSFFEDPNLKALIDSALSRNQELNIFLQEIQIANNEIKARKGEYLPFVSIQGGAGVDKVGRYTRFGALEATTEIKDGKEFPEPFTDLMVGAFASWELDVWKKLRNSKKSAVFEYLATVEGRNFLITNLVSEIASSYYELMALDNQLEIIRQTIEIQKNAYETVKLQKEAAKATELAVKRFEAELAKNRSLIYAIQQEITETENRINFLTGRFPQPIRRSSASFSESSPKLVQAGIPSQLLINRPDIRQAELELAAAKLDVKVARANFYPSFRITAGMGFQAFNTRYLLTSPESMLYGLAGDLMAPLVNRNAIKAQYQTANSKQLQAVYEYEQRILNGYYEVSNQIAKISNLEQSANLKASQVQALTESIAISSSLFRSARADYMEVLLTQRDALESKMELIETKAQQMNAMVHLYQALGGGWN</sequence>
<reference evidence="5" key="1">
    <citation type="submission" date="2016-10" db="EMBL/GenBank/DDBJ databases">
        <authorList>
            <person name="Varghese N."/>
            <person name="Submissions S."/>
        </authorList>
    </citation>
    <scope>NUCLEOTIDE SEQUENCE [LARGE SCALE GENOMIC DNA]</scope>
    <source>
        <strain evidence="5">DSM 15282</strain>
    </source>
</reference>
<keyword evidence="2" id="KW-0812">Transmembrane</keyword>
<keyword evidence="3" id="KW-0175">Coiled coil</keyword>
<keyword evidence="5" id="KW-1185">Reference proteome</keyword>
<feature type="coiled-coil region" evidence="3">
    <location>
        <begin position="441"/>
        <end position="468"/>
    </location>
</feature>
<dbReference type="Proteomes" id="UP000199564">
    <property type="component" value="Unassembled WGS sequence"/>
</dbReference>